<feature type="domain" description="Pre-SET" evidence="7">
    <location>
        <begin position="1262"/>
        <end position="1338"/>
    </location>
</feature>
<evidence type="ECO:0008006" key="10">
    <source>
        <dbReference type="Google" id="ProtNLM"/>
    </source>
</evidence>
<dbReference type="EMBL" id="BTGU01000002">
    <property type="protein sequence ID" value="GMN29765.1"/>
    <property type="molecule type" value="Genomic_DNA"/>
</dbReference>
<evidence type="ECO:0000256" key="1">
    <source>
        <dbReference type="ARBA" id="ARBA00004286"/>
    </source>
</evidence>
<feature type="domain" description="C2H2-type" evidence="5">
    <location>
        <begin position="958"/>
        <end position="986"/>
    </location>
</feature>
<feature type="domain" description="SET" evidence="6">
    <location>
        <begin position="1341"/>
        <end position="1468"/>
    </location>
</feature>
<protein>
    <recommendedName>
        <fullName evidence="10">Histone-lysine N-methyltransferase SUVR5</fullName>
    </recommendedName>
</protein>
<reference evidence="8" key="1">
    <citation type="submission" date="2023-07" db="EMBL/GenBank/DDBJ databases">
        <title>draft genome sequence of fig (Ficus carica).</title>
        <authorList>
            <person name="Takahashi T."/>
            <person name="Nishimura K."/>
        </authorList>
    </citation>
    <scope>NUCLEOTIDE SEQUENCE</scope>
</reference>
<evidence type="ECO:0000256" key="3">
    <source>
        <dbReference type="PROSITE-ProRule" id="PRU00042"/>
    </source>
</evidence>
<dbReference type="Proteomes" id="UP001187192">
    <property type="component" value="Unassembled WGS sequence"/>
</dbReference>
<dbReference type="InterPro" id="IPR001214">
    <property type="entry name" value="SET_dom"/>
</dbReference>
<proteinExistence type="predicted"/>
<evidence type="ECO:0000259" key="6">
    <source>
        <dbReference type="PROSITE" id="PS50280"/>
    </source>
</evidence>
<dbReference type="SMART" id="SM00317">
    <property type="entry name" value="SET"/>
    <property type="match status" value="1"/>
</dbReference>
<organism evidence="8 9">
    <name type="scientific">Ficus carica</name>
    <name type="common">Common fig</name>
    <dbReference type="NCBI Taxonomy" id="3494"/>
    <lineage>
        <taxon>Eukaryota</taxon>
        <taxon>Viridiplantae</taxon>
        <taxon>Streptophyta</taxon>
        <taxon>Embryophyta</taxon>
        <taxon>Tracheophyta</taxon>
        <taxon>Spermatophyta</taxon>
        <taxon>Magnoliopsida</taxon>
        <taxon>eudicotyledons</taxon>
        <taxon>Gunneridae</taxon>
        <taxon>Pentapetalae</taxon>
        <taxon>rosids</taxon>
        <taxon>fabids</taxon>
        <taxon>Rosales</taxon>
        <taxon>Moraceae</taxon>
        <taxon>Ficeae</taxon>
        <taxon>Ficus</taxon>
    </lineage>
</organism>
<dbReference type="PROSITE" id="PS50280">
    <property type="entry name" value="SET"/>
    <property type="match status" value="1"/>
</dbReference>
<dbReference type="Gene3D" id="2.170.270.10">
    <property type="entry name" value="SET domain"/>
    <property type="match status" value="1"/>
</dbReference>
<comment type="subcellular location">
    <subcellularLocation>
        <location evidence="1">Chromosome</location>
    </subcellularLocation>
</comment>
<keyword evidence="3" id="KW-0479">Metal-binding</keyword>
<dbReference type="PROSITE" id="PS00028">
    <property type="entry name" value="ZINC_FINGER_C2H2_1"/>
    <property type="match status" value="3"/>
</dbReference>
<dbReference type="PROSITE" id="PS50867">
    <property type="entry name" value="PRE_SET"/>
    <property type="match status" value="1"/>
</dbReference>
<sequence length="1559" mass="175999">MEVLPCSGVQYGGESDCSQQSSGIDLTYGKKPKVDGHGQQIQLTEVRVDGILQSADRPQMERRDGVEGTVNELRISEKHCNGACDGNFDDDYNDDDDDANELASDNCHIVVDTIEGDLPNSIREGESSFAEPTWLEGDESVALWVKWRGKWQTGIRCARADWPLSTLRAKPTHDRKKYFVIFFPHTRNYSWADMLLVRSIDEYPHPIAYKTHKIGLKMVKDLTVARRFIMQKLAVGMLNVVDQFHTEALIETARDVMVWKEFAMEASRCNGYPDLGRMLLKLQNMILKRYMNSDWLRISFSSWVQRCQNAYSAESVEMLKEELFDSILWNEVHSLRDSSVQPTLGSEWKTWKHEVMKWFSTSQPINGGGERQQQSSDGPLSTSPQVRRKRPKLEVRRAEPHAFQADSRDSNQSGTLEIDSEFFNNRDAVNANTLALESRSEEDFKKAAAVPTDSSGDVADKWNKIIVEAENGTAGQTKDVEMTPVDRVTSTKALEYGSKNRQCIAYIESKGRQCVRWANDGDVYCCVHLSSRFTGNSARSEGTVSNDTPMCEGTTVLGTKCKHRSLPGSSFCKKHRPKIDTKNSKFLENPLKRKYEESNHSLESTHGKELVLLGDVASPLEVDPISVMDGEALHGRSNLVEKPELLAIEYNNTEALHCIGSCLRDNIILCLESPKRHSLYCEKHLPSWLKRARNGKSRIVSKEVFVDLLRDCHSQEQKVQLHQACELFYRLFKSILSLRNPVPKEVQFQWALSEASKDFGVGEFFMKLVCNEKERLRRIWGFSADEDAQVSTQISSSVVEEPAQLPWVGDDSQEQDDDKAIKCKICSQEFLDDQALGNHWMENHKKEAQWLFRGYACAICLDSFTNRKVLETHVQERHHVQFVEQCMLLQCIPCGSHFGNTDELWLHVLSAHLVDFRLSKAAQQTLLTGEESSLKPEPKRLVSAENNNSQKLSGSRRFICRFCGLKFDLLPDLGRHHQAAHMGPSLVTSRPAKRGVRYYAYRLKSGRLSRPRLKKSLAAASYRIRNRATVNIKKRIQASKSISTGGIGALPHVTPEAESLGRMVESQCSSVAKILFSEMQKTKPRPNNSEILSVARSTCCKIGLKNTLEDKYGVLPERLYLKAAKLCSEHNVFLNWHQDGFICPKGCKAFKDSHFLSTLKPLTDGVLGHRSACSPEPVDDKLQVDECHYIINLGDLRQRSVQNGNVLFADLSCGLESVPVACVADNGLSDSDSRHMPWKTFTYITKPKLDHTPSLDTQSFQLGCACSHPTCCPETCDHVYLFDTDYDDAKDIYVKSMRGRFPYDDKGRIILEEGYLVYECNQMCSCPKTCPNRVLQNGVRVKLEVFKTEKKGWAVRAGEAIMRGTFVCEYVGEVLDEKEANTRRNRYGKEGCGYLFEIDSHVNDMSRLIEGQSRYAIDASKYGNVSRFINHSCLPNLASHQVLVESMDCHRSHIGDFVAGIPFCGRMAKSSSHIAIKQLIVQFEAFARIVPSHGLIAGNGNFDQWSSSGMISVPNVSLALNASVFTYFGYAAVRWQNYGSNNAFTMFRNLFLVAEAVRY</sequence>
<dbReference type="PROSITE" id="PS50157">
    <property type="entry name" value="ZINC_FINGER_C2H2_2"/>
    <property type="match status" value="2"/>
</dbReference>
<evidence type="ECO:0000313" key="9">
    <source>
        <dbReference type="Proteomes" id="UP001187192"/>
    </source>
</evidence>
<dbReference type="InterPro" id="IPR013087">
    <property type="entry name" value="Znf_C2H2_type"/>
</dbReference>
<dbReference type="SMART" id="SM00468">
    <property type="entry name" value="PreSET"/>
    <property type="match status" value="1"/>
</dbReference>
<keyword evidence="9" id="KW-1185">Reference proteome</keyword>
<evidence type="ECO:0000259" key="7">
    <source>
        <dbReference type="PROSITE" id="PS50867"/>
    </source>
</evidence>
<dbReference type="Pfam" id="PF05033">
    <property type="entry name" value="Pre-SET"/>
    <property type="match status" value="1"/>
</dbReference>
<dbReference type="InterPro" id="IPR007728">
    <property type="entry name" value="Pre-SET_dom"/>
</dbReference>
<dbReference type="GO" id="GO:0005634">
    <property type="term" value="C:nucleus"/>
    <property type="evidence" value="ECO:0007669"/>
    <property type="project" value="InterPro"/>
</dbReference>
<accession>A0AA87ZC18</accession>
<dbReference type="Pfam" id="PF00856">
    <property type="entry name" value="SET"/>
    <property type="match status" value="1"/>
</dbReference>
<keyword evidence="3" id="KW-0862">Zinc</keyword>
<dbReference type="GO" id="GO:0005694">
    <property type="term" value="C:chromosome"/>
    <property type="evidence" value="ECO:0007669"/>
    <property type="project" value="UniProtKB-SubCell"/>
</dbReference>
<gene>
    <name evidence="8" type="ORF">TIFTF001_002555</name>
</gene>
<dbReference type="Gene3D" id="3.30.160.60">
    <property type="entry name" value="Classic Zinc Finger"/>
    <property type="match status" value="1"/>
</dbReference>
<dbReference type="InterPro" id="IPR040689">
    <property type="entry name" value="SUVR5_Znf-C2H2_3rpt"/>
</dbReference>
<dbReference type="SMART" id="SM00355">
    <property type="entry name" value="ZnF_C2H2"/>
    <property type="match status" value="4"/>
</dbReference>
<dbReference type="SUPFAM" id="SSF82199">
    <property type="entry name" value="SET domain"/>
    <property type="match status" value="1"/>
</dbReference>
<feature type="compositionally biased region" description="Polar residues" evidence="4">
    <location>
        <begin position="362"/>
        <end position="385"/>
    </location>
</feature>
<dbReference type="GO" id="GO:0008270">
    <property type="term" value="F:zinc ion binding"/>
    <property type="evidence" value="ECO:0007669"/>
    <property type="project" value="UniProtKB-KW"/>
</dbReference>
<dbReference type="GO" id="GO:0042054">
    <property type="term" value="F:histone methyltransferase activity"/>
    <property type="evidence" value="ECO:0007669"/>
    <property type="project" value="InterPro"/>
</dbReference>
<evidence type="ECO:0000313" key="8">
    <source>
        <dbReference type="EMBL" id="GMN29765.1"/>
    </source>
</evidence>
<keyword evidence="2" id="KW-0158">Chromosome</keyword>
<evidence type="ECO:0000256" key="4">
    <source>
        <dbReference type="SAM" id="MobiDB-lite"/>
    </source>
</evidence>
<comment type="caution">
    <text evidence="8">The sequence shown here is derived from an EMBL/GenBank/DDBJ whole genome shotgun (WGS) entry which is preliminary data.</text>
</comment>
<dbReference type="InterPro" id="IPR046341">
    <property type="entry name" value="SET_dom_sf"/>
</dbReference>
<feature type="domain" description="C2H2-type" evidence="5">
    <location>
        <begin position="855"/>
        <end position="878"/>
    </location>
</feature>
<name>A0AA87ZC18_FICCA</name>
<dbReference type="PANTHER" id="PTHR47325">
    <property type="entry name" value="HISTONE-LYSINE N-METHYLTRANSFERASE SUVR5"/>
    <property type="match status" value="1"/>
</dbReference>
<dbReference type="PANTHER" id="PTHR47325:SF1">
    <property type="entry name" value="HISTONE-LYSINE N-METHYLTRANSFERASE SUVR5"/>
    <property type="match status" value="1"/>
</dbReference>
<evidence type="ECO:0000256" key="2">
    <source>
        <dbReference type="ARBA" id="ARBA00022454"/>
    </source>
</evidence>
<dbReference type="Pfam" id="PF18868">
    <property type="entry name" value="zf-C2H2_3rep"/>
    <property type="match status" value="1"/>
</dbReference>
<keyword evidence="3" id="KW-0863">Zinc-finger</keyword>
<feature type="region of interest" description="Disordered" evidence="4">
    <location>
        <begin position="362"/>
        <end position="413"/>
    </location>
</feature>
<evidence type="ECO:0000259" key="5">
    <source>
        <dbReference type="PROSITE" id="PS50157"/>
    </source>
</evidence>